<dbReference type="EMBL" id="CP001939">
    <property type="protein sequence ID" value="ADG91579.1"/>
    <property type="molecule type" value="Genomic_DNA"/>
</dbReference>
<name>D5U379_THEAM</name>
<dbReference type="KEGG" id="tag:Tagg_1318"/>
<protein>
    <submittedName>
        <fullName evidence="1">Uncharacterized protein</fullName>
    </submittedName>
</protein>
<keyword evidence="2" id="KW-1185">Reference proteome</keyword>
<proteinExistence type="predicted"/>
<dbReference type="eggNOG" id="arCOG01734">
    <property type="taxonomic scope" value="Archaea"/>
</dbReference>
<dbReference type="OrthoDB" id="84651at2157"/>
<dbReference type="STRING" id="633148.Tagg_1318"/>
<dbReference type="Proteomes" id="UP000002376">
    <property type="component" value="Chromosome"/>
</dbReference>
<dbReference type="RefSeq" id="WP_013130172.1">
    <property type="nucleotide sequence ID" value="NC_014160.1"/>
</dbReference>
<gene>
    <name evidence="1" type="ordered locus">Tagg_1318</name>
</gene>
<organism evidence="1 2">
    <name type="scientific">Thermosphaera aggregans (strain DSM 11486 / M11TL)</name>
    <dbReference type="NCBI Taxonomy" id="633148"/>
    <lineage>
        <taxon>Archaea</taxon>
        <taxon>Thermoproteota</taxon>
        <taxon>Thermoprotei</taxon>
        <taxon>Desulfurococcales</taxon>
        <taxon>Desulfurococcaceae</taxon>
        <taxon>Thermosphaera</taxon>
    </lineage>
</organism>
<reference key="3">
    <citation type="submission" date="2010-02" db="EMBL/GenBank/DDBJ databases">
        <title>Complete genome sequence of Thermosphaera aggregans type strain (M11TL).</title>
        <authorList>
            <consortium name="US DOE Joint Genome Institute (JGI-PGF)"/>
            <person name="Spring S."/>
            <person name="Lapidus A."/>
            <person name="Munk C."/>
            <person name="Schroeder M."/>
            <person name="Glavina Del Rio T."/>
            <person name="Tice H."/>
            <person name="Copeland A."/>
            <person name="Cheng J.-F."/>
            <person name="Lucas S."/>
            <person name="Chen F."/>
            <person name="Nolan M."/>
            <person name="Bruce D."/>
            <person name="Goodwin L."/>
            <person name="Pitluck S."/>
            <person name="Ivanova N."/>
            <person name="Mavromatis K."/>
            <person name="Ovchinnikova G."/>
            <person name="Pati A."/>
            <person name="Chen A."/>
            <person name="Palaniappan K."/>
            <person name="Land M."/>
            <person name="Hauser L."/>
            <person name="Chang Y.-J."/>
            <person name="Jeffries C.C."/>
            <person name="Brettin T."/>
            <person name="Detter J.C."/>
            <person name="Tapia R."/>
            <person name="Han C."/>
            <person name="Chain P."/>
            <person name="Heimerl T."/>
            <person name="Weik F."/>
            <person name="Goker M."/>
            <person name="Rachel R."/>
            <person name="Bristow J."/>
            <person name="Eisen J.A."/>
            <person name="Markowitz V."/>
            <person name="Hugenholtz P."/>
            <person name="Kyrpides N.C."/>
            <person name="Klenk H.-P."/>
        </authorList>
    </citation>
    <scope>NUCLEOTIDE SEQUENCE</scope>
    <source>
        <strain>DSM 11486</strain>
    </source>
</reference>
<dbReference type="HOGENOM" id="CLU_135561_2_0_2"/>
<accession>D5U379</accession>
<evidence type="ECO:0000313" key="2">
    <source>
        <dbReference type="Proteomes" id="UP000002376"/>
    </source>
</evidence>
<dbReference type="AlphaFoldDB" id="D5U379"/>
<evidence type="ECO:0000313" key="1">
    <source>
        <dbReference type="EMBL" id="ADG91579.1"/>
    </source>
</evidence>
<dbReference type="GeneID" id="9166365"/>
<reference evidence="2" key="2">
    <citation type="journal article" date="2010" name="Stand. Genomic Sci.">
        <title>Complete genome sequence of Thermosphaera aggregans type strain (M11TLT).</title>
        <authorList>
            <person name="Spring S."/>
            <person name="Rachel R."/>
            <person name="Lapidus A."/>
            <person name="Davenport K."/>
            <person name="Tice H."/>
            <person name="Copeland A."/>
            <person name="Cheng J.-F."/>
            <person name="Lucas S."/>
            <person name="Chen F."/>
            <person name="Nolan M."/>
            <person name="Bruce D."/>
            <person name="Goodwin L."/>
            <person name="Pitluck S."/>
            <person name="Ivanova N."/>
            <person name="Mavromatis K."/>
            <person name="Ovchinnikova G."/>
            <person name="Pati A."/>
            <person name="Chen A."/>
            <person name="Palaniappan K."/>
            <person name="Land M."/>
            <person name="Hauser L."/>
            <person name="Chang Y.-J."/>
            <person name="Jeffries C.C."/>
            <person name="Brettin T."/>
            <person name="Detter J.C."/>
            <person name="Tapia R."/>
            <person name="Han C."/>
            <person name="Heimerl T."/>
            <person name="Weikl F."/>
            <person name="Brambilla E."/>
            <person name="Goker M."/>
            <person name="Bristow J."/>
            <person name="Eisen J.A."/>
            <person name="Markowitz V."/>
            <person name="Hugenholtz P."/>
            <person name="Kyrpides N.C."/>
            <person name="Klenk H.-P."/>
        </authorList>
    </citation>
    <scope>NUCLEOTIDE SEQUENCE [LARGE SCALE GENOMIC DNA]</scope>
    <source>
        <strain evidence="2">DSM 11486 / M11TL</strain>
    </source>
</reference>
<dbReference type="Gene3D" id="2.30.130.30">
    <property type="entry name" value="Hypothetical protein"/>
    <property type="match status" value="1"/>
</dbReference>
<reference evidence="1 2" key="1">
    <citation type="journal article" date="2010" name="Stand. Genomic Sci.">
        <title>Complete genome sequence of Thermosphaera aggregans type strain (M11TL).</title>
        <authorList>
            <person name="Spring S."/>
            <person name="Rachel R."/>
            <person name="Lapidus A."/>
            <person name="Davenport K."/>
            <person name="Tice H."/>
            <person name="Copeland A."/>
            <person name="Cheng J.F."/>
            <person name="Lucas S."/>
            <person name="Chen F."/>
            <person name="Nolan M."/>
            <person name="Bruce D."/>
            <person name="Goodwin L."/>
            <person name="Pitluck S."/>
            <person name="Ivanova N."/>
            <person name="Mavromatis K."/>
            <person name="Ovchinnikova G."/>
            <person name="Pati A."/>
            <person name="Chen A."/>
            <person name="Palaniappan K."/>
            <person name="Land M."/>
            <person name="Hauser L."/>
            <person name="Chang Y.J."/>
            <person name="Jeffries C.C."/>
            <person name="Brettin T."/>
            <person name="Detter J.C."/>
            <person name="Tapia R."/>
            <person name="Han C."/>
            <person name="Heimerl T."/>
            <person name="Weikl F."/>
            <person name="Brambilla E."/>
            <person name="Goker M."/>
            <person name="Bristow J."/>
            <person name="Eisen J.A."/>
            <person name="Markowitz V."/>
            <person name="Hugenholtz P."/>
            <person name="Kyrpides N.C."/>
            <person name="Klenk H.P."/>
        </authorList>
    </citation>
    <scope>NUCLEOTIDE SEQUENCE [LARGE SCALE GENOMIC DNA]</scope>
    <source>
        <strain evidence="2">DSM 11486 / M11TL</strain>
    </source>
</reference>
<dbReference type="SUPFAM" id="SSF88697">
    <property type="entry name" value="PUA domain-like"/>
    <property type="match status" value="1"/>
</dbReference>
<dbReference type="InterPro" id="IPR015947">
    <property type="entry name" value="PUA-like_sf"/>
</dbReference>
<sequence length="158" mass="18306">MAIYLFSIKPVYAYRIFTGVKKYELRRYMGFEVRRGDRIILYVSGRVKSLMGEFTAGKVITGTPEEVWKRLSKILDTGVGEGDFKYIKGSRQAMAIEVLNPIVYPTPVELETLRRILPDFNPPLSMRQLDEDDPLIKLVIRRIRERFEKSGELAFTNP</sequence>